<evidence type="ECO:0000313" key="4">
    <source>
        <dbReference type="EMBL" id="KXW58457.1"/>
    </source>
</evidence>
<sequence>MKNPTSDRFWDTPPVVLDPLVPARATLFWLHGLGADGNDFVTVAETLTLTHPALRHILPHAPRRPLTLNQGMVMRAWYDIALEGERWVPNDDDLRVSCAAVQHLIENEVQRGIPARNIFIAGFSQGGAVALTAGTRMPVPLGGVLALSTYLPLSHELAQRAHPANRTLPIFMAHGTQDPVIPWAQGNQSRQFLESAGYPLTWHSYPMPHSVCGEEIHDMTTWLTPHLSKNP</sequence>
<evidence type="ECO:0000313" key="6">
    <source>
        <dbReference type="Proteomes" id="UP000075653"/>
    </source>
</evidence>
<keyword evidence="6" id="KW-1185">Reference proteome</keyword>
<accession>A0A859A9S3</accession>
<name>A0A859A9S3_9PROT</name>
<evidence type="ECO:0000256" key="1">
    <source>
        <dbReference type="ARBA" id="ARBA00006499"/>
    </source>
</evidence>
<dbReference type="InterPro" id="IPR050565">
    <property type="entry name" value="LYPA1-2/EST-like"/>
</dbReference>
<dbReference type="Gene3D" id="3.40.50.1820">
    <property type="entry name" value="alpha/beta hydrolase"/>
    <property type="match status" value="1"/>
</dbReference>
<proteinExistence type="inferred from homology"/>
<dbReference type="EC" id="3.1.1.1" evidence="4"/>
<dbReference type="PATRIC" id="fig|1789004.3.peg.868"/>
<dbReference type="SUPFAM" id="SSF53474">
    <property type="entry name" value="alpha/beta-Hydrolases"/>
    <property type="match status" value="1"/>
</dbReference>
<comment type="similarity">
    <text evidence="1">Belongs to the AB hydrolase superfamily. AB hydrolase 2 family.</text>
</comment>
<reference evidence="4 6" key="1">
    <citation type="submission" date="2016-01" db="EMBL/GenBank/DDBJ databases">
        <title>Genome sequence of the acidophilic iron oxidising Ferrovum strain Z-31.</title>
        <authorList>
            <person name="Poehlein A."/>
            <person name="Ullrich S.R."/>
            <person name="Schloemann M."/>
            <person name="Muehling M."/>
            <person name="Daniel R."/>
        </authorList>
    </citation>
    <scope>NUCLEOTIDE SEQUENCE [LARGE SCALE GENOMIC DNA]</scope>
    <source>
        <strain evidence="4 6">Z-31</strain>
    </source>
</reference>
<dbReference type="InterPro" id="IPR029058">
    <property type="entry name" value="AB_hydrolase_fold"/>
</dbReference>
<dbReference type="EMBL" id="CP071137">
    <property type="protein sequence ID" value="QWY76314.1"/>
    <property type="molecule type" value="Genomic_DNA"/>
</dbReference>
<dbReference type="RefSeq" id="WP_051862350.1">
    <property type="nucleotide sequence ID" value="NZ_CP053675.1"/>
</dbReference>
<protein>
    <submittedName>
        <fullName evidence="4">Carboxylesterase 2</fullName>
        <ecNumber evidence="4">3.1.1.1</ecNumber>
    </submittedName>
    <submittedName>
        <fullName evidence="5">Dienelactone hydrolase family protein</fullName>
    </submittedName>
</protein>
<dbReference type="Pfam" id="PF02230">
    <property type="entry name" value="Abhydrolase_2"/>
    <property type="match status" value="1"/>
</dbReference>
<feature type="domain" description="Phospholipase/carboxylesterase/thioesterase" evidence="3">
    <location>
        <begin position="15"/>
        <end position="224"/>
    </location>
</feature>
<gene>
    <name evidence="4" type="primary">estB</name>
    <name evidence="4" type="ORF">FEMY_08560</name>
    <name evidence="5" type="ORF">JZL65_07245</name>
</gene>
<dbReference type="EMBL" id="LRRD01000013">
    <property type="protein sequence ID" value="KXW58457.1"/>
    <property type="molecule type" value="Genomic_DNA"/>
</dbReference>
<organism evidence="4 6">
    <name type="scientific">Ferrovum myxofaciens</name>
    <dbReference type="NCBI Taxonomy" id="416213"/>
    <lineage>
        <taxon>Bacteria</taxon>
        <taxon>Pseudomonadati</taxon>
        <taxon>Pseudomonadota</taxon>
        <taxon>Betaproteobacteria</taxon>
        <taxon>Ferrovales</taxon>
        <taxon>Ferrovaceae</taxon>
        <taxon>Ferrovum</taxon>
    </lineage>
</organism>
<dbReference type="GO" id="GO:0106435">
    <property type="term" value="F:carboxylesterase activity"/>
    <property type="evidence" value="ECO:0007669"/>
    <property type="project" value="UniProtKB-EC"/>
</dbReference>
<evidence type="ECO:0000313" key="5">
    <source>
        <dbReference type="EMBL" id="QWY76314.1"/>
    </source>
</evidence>
<keyword evidence="2 4" id="KW-0378">Hydrolase</keyword>
<dbReference type="AlphaFoldDB" id="A0A859A9S3"/>
<dbReference type="Proteomes" id="UP000683551">
    <property type="component" value="Chromosome"/>
</dbReference>
<evidence type="ECO:0000256" key="2">
    <source>
        <dbReference type="ARBA" id="ARBA00022801"/>
    </source>
</evidence>
<dbReference type="OrthoDB" id="9801763at2"/>
<accession>A0A149VZ16</accession>
<evidence type="ECO:0000259" key="3">
    <source>
        <dbReference type="Pfam" id="PF02230"/>
    </source>
</evidence>
<dbReference type="PANTHER" id="PTHR10655">
    <property type="entry name" value="LYSOPHOSPHOLIPASE-RELATED"/>
    <property type="match status" value="1"/>
</dbReference>
<reference evidence="5" key="2">
    <citation type="submission" date="2021-02" db="EMBL/GenBank/DDBJ databases">
        <title>Comparative genomics of Ferrovum myxofaciens strains, predominant extremophile bacteria forming large biofilm stalactites in acid mine ecosystems.</title>
        <authorList>
            <person name="Burkartova K."/>
            <person name="Ridl J."/>
            <person name="Pajer P."/>
            <person name="Falteisek L."/>
        </authorList>
    </citation>
    <scope>NUCLEOTIDE SEQUENCE</scope>
    <source>
        <strain evidence="5">MI1III</strain>
    </source>
</reference>
<dbReference type="InterPro" id="IPR003140">
    <property type="entry name" value="PLipase/COase/thioEstase"/>
</dbReference>
<dbReference type="PANTHER" id="PTHR10655:SF17">
    <property type="entry name" value="LYSOPHOSPHOLIPASE-LIKE PROTEIN 1"/>
    <property type="match status" value="1"/>
</dbReference>
<dbReference type="Proteomes" id="UP000075653">
    <property type="component" value="Unassembled WGS sequence"/>
</dbReference>